<evidence type="ECO:0000313" key="6">
    <source>
        <dbReference type="EMBL" id="CAH1248734.1"/>
    </source>
</evidence>
<feature type="domain" description="C2H2-type" evidence="5">
    <location>
        <begin position="393"/>
        <end position="420"/>
    </location>
</feature>
<dbReference type="PROSITE" id="PS00028">
    <property type="entry name" value="ZINC_FINGER_C2H2_1"/>
    <property type="match status" value="2"/>
</dbReference>
<dbReference type="InterPro" id="IPR036236">
    <property type="entry name" value="Znf_C2H2_sf"/>
</dbReference>
<feature type="region of interest" description="Disordered" evidence="4">
    <location>
        <begin position="166"/>
        <end position="186"/>
    </location>
</feature>
<dbReference type="FunFam" id="3.30.160.60:FF:004945">
    <property type="match status" value="1"/>
</dbReference>
<gene>
    <name evidence="6" type="primary">ZNF267</name>
    <name evidence="6" type="ORF">BLAG_LOCUS10039</name>
</gene>
<keyword evidence="3" id="KW-0863">Zinc-finger</keyword>
<proteinExistence type="predicted"/>
<dbReference type="SMART" id="SM00355">
    <property type="entry name" value="ZnF_C2H2"/>
    <property type="match status" value="11"/>
</dbReference>
<reference evidence="6" key="1">
    <citation type="submission" date="2022-01" db="EMBL/GenBank/DDBJ databases">
        <authorList>
            <person name="Braso-Vives M."/>
        </authorList>
    </citation>
    <scope>NUCLEOTIDE SEQUENCE</scope>
</reference>
<feature type="compositionally biased region" description="Polar residues" evidence="4">
    <location>
        <begin position="166"/>
        <end position="175"/>
    </location>
</feature>
<sequence length="629" mass="71690">MDIPESVVCSHCNTRVYRQWLLDHVQQELLGETTCSPCSDLVQTLTDLLCALHLYGHLKTPVVNITCSRCCYKASSVEKFVEHLQVRCEEDMFSCEDVAPAQDTAAPASHEQSSFTYKVSYQPNSAGKEKGEGGHCEETVGTSSQGQKMGDWDGQQFQQMMSTLLTDTSGNGRQKTSSEHDTGGHSKVTIDMASVCEDQEDKAITEEMNYITPKIKNQRLSSQSAEEKTTANQDDSIDCTYAKISKTKVNDDCDEDLAANRTKTKPKRVRKSRAKKQQLETLLKCHICGYSQQKKGDLESHMLESHGKVEYKCNNCNFIGKSLRNLHRHQLGHQRMHECKYCQFTTRWQKNLILHERRHTGEGMIKCDQCDYVTPKKDSLLRHQVKHSGEKPFVCAQCSKTFARKGDLKQHELRHAGIKTAMCHVCGDTFFKNYELVHHIQAKHDGLKLYKCDQCPFETAYFHSLVTHGRAYHTGERPYRCDFEGCNYGSANKSQLNVHRRKHTGEKPFKCTMCNYASADNAGLRKHVRKHSNLRPYKCNMCDFDTKHSFLLRKHMESAHNVMTNCKIGRRQLASIVTTDADSIKNQVPMEVFNQDLKSITDHGTGQDLQQPTATNIDRQEKELNQSFF</sequence>
<organism evidence="6 7">
    <name type="scientific">Branchiostoma lanceolatum</name>
    <name type="common">Common lancelet</name>
    <name type="synonym">Amphioxus lanceolatum</name>
    <dbReference type="NCBI Taxonomy" id="7740"/>
    <lineage>
        <taxon>Eukaryota</taxon>
        <taxon>Metazoa</taxon>
        <taxon>Chordata</taxon>
        <taxon>Cephalochordata</taxon>
        <taxon>Leptocardii</taxon>
        <taxon>Amphioxiformes</taxon>
        <taxon>Branchiostomatidae</taxon>
        <taxon>Branchiostoma</taxon>
    </lineage>
</organism>
<keyword evidence="7" id="KW-1185">Reference proteome</keyword>
<evidence type="ECO:0000256" key="1">
    <source>
        <dbReference type="ARBA" id="ARBA00022723"/>
    </source>
</evidence>
<dbReference type="SUPFAM" id="SSF57667">
    <property type="entry name" value="beta-beta-alpha zinc fingers"/>
    <property type="match status" value="6"/>
</dbReference>
<feature type="domain" description="C2H2-type" evidence="5">
    <location>
        <begin position="337"/>
        <end position="364"/>
    </location>
</feature>
<evidence type="ECO:0000259" key="5">
    <source>
        <dbReference type="PROSITE" id="PS50157"/>
    </source>
</evidence>
<evidence type="ECO:0000256" key="3">
    <source>
        <dbReference type="PROSITE-ProRule" id="PRU00042"/>
    </source>
</evidence>
<feature type="domain" description="C2H2-type" evidence="5">
    <location>
        <begin position="509"/>
        <end position="536"/>
    </location>
</feature>
<name>A0A8J9Z8F9_BRALA</name>
<dbReference type="PANTHER" id="PTHR23234:SF10">
    <property type="entry name" value="RIKEN CDNA 6720489N17 GENE-RELATED"/>
    <property type="match status" value="1"/>
</dbReference>
<accession>A0A8J9Z8F9</accession>
<dbReference type="InterPro" id="IPR013087">
    <property type="entry name" value="Znf_C2H2_type"/>
</dbReference>
<evidence type="ECO:0000256" key="2">
    <source>
        <dbReference type="ARBA" id="ARBA00022737"/>
    </source>
</evidence>
<keyword evidence="2" id="KW-0677">Repeat</keyword>
<dbReference type="InterPro" id="IPR050758">
    <property type="entry name" value="Znf_C2H2-type"/>
</dbReference>
<keyword evidence="1" id="KW-0479">Metal-binding</keyword>
<dbReference type="FunFam" id="3.30.160.60:FF:004947">
    <property type="match status" value="1"/>
</dbReference>
<feature type="domain" description="C2H2-type" evidence="5">
    <location>
        <begin position="450"/>
        <end position="478"/>
    </location>
</feature>
<feature type="region of interest" description="Disordered" evidence="4">
    <location>
        <begin position="122"/>
        <end position="151"/>
    </location>
</feature>
<dbReference type="PANTHER" id="PTHR23234">
    <property type="entry name" value="ZNF44 PROTEIN"/>
    <property type="match status" value="1"/>
</dbReference>
<dbReference type="Pfam" id="PF00096">
    <property type="entry name" value="zf-C2H2"/>
    <property type="match status" value="2"/>
</dbReference>
<keyword evidence="3" id="KW-0862">Zinc</keyword>
<evidence type="ECO:0000256" key="4">
    <source>
        <dbReference type="SAM" id="MobiDB-lite"/>
    </source>
</evidence>
<dbReference type="OrthoDB" id="6077919at2759"/>
<dbReference type="FunFam" id="3.30.160.60:FF:003105">
    <property type="match status" value="1"/>
</dbReference>
<dbReference type="FunFam" id="3.30.160.60:FF:000859">
    <property type="entry name" value="myc-associated zinc finger protein isoform X2"/>
    <property type="match status" value="1"/>
</dbReference>
<dbReference type="AlphaFoldDB" id="A0A8J9Z8F9"/>
<feature type="domain" description="C2H2-type" evidence="5">
    <location>
        <begin position="365"/>
        <end position="392"/>
    </location>
</feature>
<evidence type="ECO:0000313" key="7">
    <source>
        <dbReference type="Proteomes" id="UP000838412"/>
    </source>
</evidence>
<protein>
    <submittedName>
        <fullName evidence="6">ZNF267 protein</fullName>
    </submittedName>
</protein>
<dbReference type="Gene3D" id="3.30.160.60">
    <property type="entry name" value="Classic Zinc Finger"/>
    <property type="match status" value="6"/>
</dbReference>
<feature type="domain" description="C2H2-type" evidence="5">
    <location>
        <begin position="479"/>
        <end position="508"/>
    </location>
</feature>
<dbReference type="FunFam" id="3.30.160.60:FF:004167">
    <property type="match status" value="1"/>
</dbReference>
<dbReference type="EMBL" id="OV696702">
    <property type="protein sequence ID" value="CAH1248734.1"/>
    <property type="molecule type" value="Genomic_DNA"/>
</dbReference>
<dbReference type="PROSITE" id="PS50157">
    <property type="entry name" value="ZINC_FINGER_C2H2_2"/>
    <property type="match status" value="7"/>
</dbReference>
<feature type="domain" description="C2H2-type" evidence="5">
    <location>
        <begin position="421"/>
        <end position="449"/>
    </location>
</feature>
<dbReference type="Proteomes" id="UP000838412">
    <property type="component" value="Chromosome 17"/>
</dbReference>
<feature type="compositionally biased region" description="Basic and acidic residues" evidence="4">
    <location>
        <begin position="127"/>
        <end position="138"/>
    </location>
</feature>
<dbReference type="GO" id="GO:0008270">
    <property type="term" value="F:zinc ion binding"/>
    <property type="evidence" value="ECO:0007669"/>
    <property type="project" value="UniProtKB-KW"/>
</dbReference>